<organism evidence="1 2">
    <name type="scientific">Rangifer tarandus platyrhynchus</name>
    <name type="common">Svalbard reindeer</name>
    <dbReference type="NCBI Taxonomy" id="3082113"/>
    <lineage>
        <taxon>Eukaryota</taxon>
        <taxon>Metazoa</taxon>
        <taxon>Chordata</taxon>
        <taxon>Craniata</taxon>
        <taxon>Vertebrata</taxon>
        <taxon>Euteleostomi</taxon>
        <taxon>Mammalia</taxon>
        <taxon>Eutheria</taxon>
        <taxon>Laurasiatheria</taxon>
        <taxon>Artiodactyla</taxon>
        <taxon>Ruminantia</taxon>
        <taxon>Pecora</taxon>
        <taxon>Cervidae</taxon>
        <taxon>Odocoileinae</taxon>
        <taxon>Rangifer</taxon>
    </lineage>
</organism>
<accession>A0ACB0FC69</accession>
<reference evidence="1" key="1">
    <citation type="submission" date="2023-05" db="EMBL/GenBank/DDBJ databases">
        <authorList>
            <consortium name="ELIXIR-Norway"/>
        </authorList>
    </citation>
    <scope>NUCLEOTIDE SEQUENCE</scope>
</reference>
<protein>
    <submittedName>
        <fullName evidence="1">Uncharacterized protein</fullName>
    </submittedName>
</protein>
<proteinExistence type="predicted"/>
<gene>
    <name evidence="1" type="ORF">MRATA1EN3_LOCUS21316</name>
</gene>
<dbReference type="Proteomes" id="UP001162501">
    <property type="component" value="Chromosome 5"/>
</dbReference>
<dbReference type="EMBL" id="OX596089">
    <property type="protein sequence ID" value="CAI9710103.1"/>
    <property type="molecule type" value="Genomic_DNA"/>
</dbReference>
<sequence>MVLGNCFWVEEAVDESEAPDLSGRTVFSGEAARPGAFAGKAAPGGLRGAVPACGARPPVTTFRAGTPASEQEPVLGYTGCARGHRGSLETGRRVNRAPLATPGPRAGSGGGAEHRCPRPVRSSSLHPALWRLCLQQSLDRVGAMVTDAIETDEHAPRRSHGNTSNGLAVSPRQREGPAPATRP</sequence>
<evidence type="ECO:0000313" key="1">
    <source>
        <dbReference type="EMBL" id="CAI9710103.1"/>
    </source>
</evidence>
<evidence type="ECO:0000313" key="2">
    <source>
        <dbReference type="Proteomes" id="UP001162501"/>
    </source>
</evidence>
<name>A0ACB0FC69_RANTA</name>